<evidence type="ECO:0000256" key="1">
    <source>
        <dbReference type="SAM" id="Coils"/>
    </source>
</evidence>
<name>N4TP33_FUSC1</name>
<dbReference type="HOGENOM" id="CLU_074153_0_0_1"/>
<dbReference type="OrthoDB" id="5026379at2759"/>
<accession>N4TP33</accession>
<reference evidence="3" key="2">
    <citation type="journal article" date="2014" name="PLoS ONE">
        <title>Genome and Transcriptome Analysis of the Fungal Pathogen Fusarium oxysporum f. sp. cubense Causing Banana Vascular Wilt Disease.</title>
        <authorList>
            <person name="Guo L."/>
            <person name="Han L."/>
            <person name="Yang L."/>
            <person name="Zeng H."/>
            <person name="Fan D."/>
            <person name="Zhu Y."/>
            <person name="Feng Y."/>
            <person name="Wang G."/>
            <person name="Peng C."/>
            <person name="Jiang X."/>
            <person name="Zhou D."/>
            <person name="Ni P."/>
            <person name="Liang C."/>
            <person name="Liu L."/>
            <person name="Wang J."/>
            <person name="Mao C."/>
            <person name="Fang X."/>
            <person name="Peng M."/>
            <person name="Huang J."/>
        </authorList>
    </citation>
    <scope>NUCLEOTIDE SEQUENCE [LARGE SCALE GENOMIC DNA]</scope>
    <source>
        <strain evidence="3">race 1</strain>
    </source>
</reference>
<organism evidence="2 3">
    <name type="scientific">Fusarium oxysporum f. sp. cubense (strain race 1)</name>
    <name type="common">Panama disease fungus</name>
    <dbReference type="NCBI Taxonomy" id="1229664"/>
    <lineage>
        <taxon>Eukaryota</taxon>
        <taxon>Fungi</taxon>
        <taxon>Dikarya</taxon>
        <taxon>Ascomycota</taxon>
        <taxon>Pezizomycotina</taxon>
        <taxon>Sordariomycetes</taxon>
        <taxon>Hypocreomycetidae</taxon>
        <taxon>Hypocreales</taxon>
        <taxon>Nectriaceae</taxon>
        <taxon>Fusarium</taxon>
        <taxon>Fusarium oxysporum species complex</taxon>
    </lineage>
</organism>
<dbReference type="EMBL" id="KB730496">
    <property type="protein sequence ID" value="ENH65323.1"/>
    <property type="molecule type" value="Genomic_DNA"/>
</dbReference>
<dbReference type="Proteomes" id="UP000016928">
    <property type="component" value="Unassembled WGS sequence"/>
</dbReference>
<keyword evidence="1" id="KW-0175">Coiled coil</keyword>
<evidence type="ECO:0000313" key="3">
    <source>
        <dbReference type="Proteomes" id="UP000016928"/>
    </source>
</evidence>
<feature type="coiled-coil region" evidence="1">
    <location>
        <begin position="252"/>
        <end position="300"/>
    </location>
</feature>
<reference evidence="3" key="1">
    <citation type="submission" date="2012-09" db="EMBL/GenBank/DDBJ databases">
        <title>Genome sequencing and comparative transcriptomics of race 1 and race 4 of banana pathogen: Fusarium oxysporum f. sp. cubense.</title>
        <authorList>
            <person name="Fang X."/>
            <person name="Huang J."/>
        </authorList>
    </citation>
    <scope>NUCLEOTIDE SEQUENCE [LARGE SCALE GENOMIC DNA]</scope>
    <source>
        <strain evidence="3">race 1</strain>
    </source>
</reference>
<protein>
    <submittedName>
        <fullName evidence="2">Uncharacterized protein</fullName>
    </submittedName>
</protein>
<dbReference type="VEuPathDB" id="FungiDB:FOC1_g10005854"/>
<sequence>MLDAQAVQAGQASTPPSTEIDMVIEETPLDQVCLLLFSSTLECTPLVAPSSPHASQEHQSSPTQRPGLRICLQMMALGVGSRAVDLGVHVSISKLSLDCSLGRFQVFKVKRQGIQLSLGTPLTLGIAASYQYTSGVQSTLPLSCVLGISCGQETIEECNVPLEIAAIKTLLGQQQDSIEENGELITTAGAKIFELEPVITKIEEEFPIVKNKLRAYCKQTLDSFSDELDDMARADRDKWDCVHESGKMSELIDKVSEENATLKEKIKTQKSALIKQKIALKEEKDANKQLKSDVASMMRRLVAVEDVVHPAMCEAAEQRLGELSV</sequence>
<proteinExistence type="predicted"/>
<evidence type="ECO:0000313" key="2">
    <source>
        <dbReference type="EMBL" id="ENH65323.1"/>
    </source>
</evidence>
<gene>
    <name evidence="2" type="ORF">FOC1_g10005854</name>
</gene>
<dbReference type="AlphaFoldDB" id="N4TP33"/>
<dbReference type="OMA" id="HESGKMS"/>